<keyword evidence="1" id="KW-1133">Transmembrane helix</keyword>
<evidence type="ECO:0000313" key="2">
    <source>
        <dbReference type="EMBL" id="SHN47624.1"/>
    </source>
</evidence>
<feature type="transmembrane region" description="Helical" evidence="1">
    <location>
        <begin position="252"/>
        <end position="275"/>
    </location>
</feature>
<name>A0A1M7RN02_9ACTN</name>
<reference evidence="2 3" key="1">
    <citation type="submission" date="2016-11" db="EMBL/GenBank/DDBJ databases">
        <authorList>
            <person name="Jaros S."/>
            <person name="Januszkiewicz K."/>
            <person name="Wedrychowicz H."/>
        </authorList>
    </citation>
    <scope>NUCLEOTIDE SEQUENCE [LARGE SCALE GENOMIC DNA]</scope>
    <source>
        <strain evidence="2 3">DSM 46144</strain>
    </source>
</reference>
<dbReference type="OrthoDB" id="2717873at2"/>
<keyword evidence="1" id="KW-0472">Membrane</keyword>
<keyword evidence="3" id="KW-1185">Reference proteome</keyword>
<dbReference type="EMBL" id="FRCS01000026">
    <property type="protein sequence ID" value="SHN47624.1"/>
    <property type="molecule type" value="Genomic_DNA"/>
</dbReference>
<dbReference type="RefSeq" id="WP_073265673.1">
    <property type="nucleotide sequence ID" value="NZ_FRCS01000026.1"/>
</dbReference>
<gene>
    <name evidence="2" type="ORF">SAMN05443668_1266</name>
</gene>
<keyword evidence="1" id="KW-0812">Transmembrane</keyword>
<proteinExistence type="predicted"/>
<evidence type="ECO:0000256" key="1">
    <source>
        <dbReference type="SAM" id="Phobius"/>
    </source>
</evidence>
<protein>
    <submittedName>
        <fullName evidence="2">Uncharacterized protein</fullName>
    </submittedName>
</protein>
<feature type="transmembrane region" description="Helical" evidence="1">
    <location>
        <begin position="295"/>
        <end position="318"/>
    </location>
</feature>
<sequence length="331" mass="35019">MAAATPSGSDASTTAPRVERRYLPWLVLGWALAYGTVQLTWAIIGAPSFEPLGTDLMVFAGWASVGLCAAVAATAVGLIRARSWRPALAVAGWGTAVALVLACPLLLLDVVGLLFPGLGLPFDLAAFLSRSAALTGAVLEGLALRRYQRLFRGDCRRCGRTGNPRSAESAVHVPRWAWAAAYLAVAGCLIRLAAQLAVGPGNTPLAEGPSMVAFEIGFLLAGIVLPLALVHSWGRVWPRWVPLLAGRRVPRLLLLGPAVAISGGLIVYFGVGLVQLSVETITGTWDPGDGALPLWFYWIAIPAYLLWGIGLLVATVAFQRRTRRPCPACGR</sequence>
<feature type="transmembrane region" description="Helical" evidence="1">
    <location>
        <begin position="176"/>
        <end position="198"/>
    </location>
</feature>
<evidence type="ECO:0000313" key="3">
    <source>
        <dbReference type="Proteomes" id="UP000184440"/>
    </source>
</evidence>
<feature type="transmembrane region" description="Helical" evidence="1">
    <location>
        <begin position="22"/>
        <end position="44"/>
    </location>
</feature>
<accession>A0A1M7RN02</accession>
<feature type="transmembrane region" description="Helical" evidence="1">
    <location>
        <begin position="210"/>
        <end position="231"/>
    </location>
</feature>
<organism evidence="2 3">
    <name type="scientific">Cryptosporangium aurantiacum</name>
    <dbReference type="NCBI Taxonomy" id="134849"/>
    <lineage>
        <taxon>Bacteria</taxon>
        <taxon>Bacillati</taxon>
        <taxon>Actinomycetota</taxon>
        <taxon>Actinomycetes</taxon>
        <taxon>Cryptosporangiales</taxon>
        <taxon>Cryptosporangiaceae</taxon>
        <taxon>Cryptosporangium</taxon>
    </lineage>
</organism>
<dbReference type="STRING" id="134849.SAMN05443668_1266"/>
<dbReference type="Proteomes" id="UP000184440">
    <property type="component" value="Unassembled WGS sequence"/>
</dbReference>
<feature type="transmembrane region" description="Helical" evidence="1">
    <location>
        <begin position="91"/>
        <end position="118"/>
    </location>
</feature>
<feature type="transmembrane region" description="Helical" evidence="1">
    <location>
        <begin position="56"/>
        <end position="79"/>
    </location>
</feature>
<dbReference type="AlphaFoldDB" id="A0A1M7RN02"/>
<feature type="transmembrane region" description="Helical" evidence="1">
    <location>
        <begin position="124"/>
        <end position="144"/>
    </location>
</feature>